<evidence type="ECO:0000259" key="18">
    <source>
        <dbReference type="PROSITE" id="PS50110"/>
    </source>
</evidence>
<dbReference type="Gene3D" id="3.40.50.2300">
    <property type="match status" value="1"/>
</dbReference>
<keyword evidence="10 20" id="KW-0547">Nucleotide-binding</keyword>
<keyword evidence="5" id="KW-0997">Cell inner membrane</keyword>
<dbReference type="InterPro" id="IPR008207">
    <property type="entry name" value="Sig_transdc_His_kin_Hpt_dom"/>
</dbReference>
<dbReference type="InterPro" id="IPR004358">
    <property type="entry name" value="Sig_transdc_His_kin-like_C"/>
</dbReference>
<dbReference type="SMART" id="SM00388">
    <property type="entry name" value="HisKA"/>
    <property type="match status" value="1"/>
</dbReference>
<evidence type="ECO:0000256" key="11">
    <source>
        <dbReference type="ARBA" id="ARBA00022989"/>
    </source>
</evidence>
<evidence type="ECO:0000256" key="15">
    <source>
        <dbReference type="PROSITE-ProRule" id="PRU00169"/>
    </source>
</evidence>
<dbReference type="SUPFAM" id="SSF55874">
    <property type="entry name" value="ATPase domain of HSP90 chaperone/DNA topoisomerase II/histidine kinase"/>
    <property type="match status" value="1"/>
</dbReference>
<evidence type="ECO:0000256" key="13">
    <source>
        <dbReference type="ARBA" id="ARBA00023136"/>
    </source>
</evidence>
<proteinExistence type="predicted"/>
<dbReference type="EC" id="2.7.13.3" evidence="3"/>
<dbReference type="RefSeq" id="WP_347689957.1">
    <property type="nucleotide sequence ID" value="NZ_JBDPZN010000002.1"/>
</dbReference>
<evidence type="ECO:0000256" key="16">
    <source>
        <dbReference type="SAM" id="Phobius"/>
    </source>
</evidence>
<evidence type="ECO:0000256" key="6">
    <source>
        <dbReference type="ARBA" id="ARBA00022553"/>
    </source>
</evidence>
<keyword evidence="8 16" id="KW-0812">Transmembrane</keyword>
<keyword evidence="7" id="KW-0808">Transferase</keyword>
<evidence type="ECO:0000256" key="1">
    <source>
        <dbReference type="ARBA" id="ARBA00000085"/>
    </source>
</evidence>
<dbReference type="CDD" id="cd17546">
    <property type="entry name" value="REC_hyHK_CKI1_RcsC-like"/>
    <property type="match status" value="1"/>
</dbReference>
<keyword evidence="12" id="KW-0902">Two-component regulatory system</keyword>
<dbReference type="Pfam" id="PF02518">
    <property type="entry name" value="HATPase_c"/>
    <property type="match status" value="1"/>
</dbReference>
<keyword evidence="9" id="KW-0418">Kinase</keyword>
<feature type="modified residue" description="4-aspartylphosphate" evidence="15">
    <location>
        <position position="823"/>
    </location>
</feature>
<evidence type="ECO:0000313" key="21">
    <source>
        <dbReference type="Proteomes" id="UP001477278"/>
    </source>
</evidence>
<dbReference type="SMART" id="SM00387">
    <property type="entry name" value="HATPase_c"/>
    <property type="match status" value="1"/>
</dbReference>
<sequence>MAIELPIVVPFLIGNIAFSIILIRLGFIWSLLALAIVSVPIASNIELFNSILQLFCLMLLTLNLKQPLWRIMGAYTVAIGFIYHQFAYPIFTESPALLVSATLLNGCIFILCTKTALMLNVITITPKNQKNQSLKLQLSHRIGLYSAVPCTILIAFILQGAISLHISSVLQYYDNEQSKFINEIQRHIERYIGNTELIASLGHDNIDQNTLRKLTEQQAELISALVTDKNGLISLFYKADLPNSKMQKTSVADRSYFSKPKELGKSYVSETFKGRGLGEDRLFAVSAPLFQNGTFDGVVEISVNLKTLTNTFKSSDDMDSNRILLDRDSKKIWGSDTLGQLGRVWTERPLMTPFTSSVFGQHIFNKVEPIAFTSDGRYIVIRKHLDELNWTALYYLDTRSFVIRYFIYLSIAMISALLLLQYITVLSGRLIHQYTNTLEQITRHTHRWRSDKPNTQPLTFTTTALEFEVLSESINGLQKRVIDSRKAMHKSMAEVSTLNNELEARVKDRTQQLEQERDKAKLLAEIKTRFLANMSHEIRTPITIIKGFTEELLSEATGDTYRTLNRINQNTLHLQNVIDDILDTAKIEQGKMRIALESINLAHFMTDFIDSTAQMAHKKGLFIDYDVSDIADAHIMADPFRLQQILLNLLSNAVKFTATGSITLKAEKTTAQSCSIKVIDQGIGISKQQQSTLFEAFTQANSSTSRDYGGTGLGLYISKQLADAMDISLTVTSEIGQGSTFMLSFNTHSALQKPIKDSTVIATELPTSTSHGRKLLIVDDVEDIRILVAAYVKSLNMELLFAENGQQALDIALKHRPDIIIMDQQMPIMDGLSAGQAMRRHGFESVIISLSADVFEQHPVTDTVSPFNATLCKPIDKTQLLNTIQFCLSKHDITLPNEDITSMSAQQEMDGFDELRQDYLESLRAIPDELNLLAATSEHKQVVMLFHKIKGTSACLGLHDVSATAQQAEAALRDGGNLNQVCNEFNARLTQLFSC</sequence>
<dbReference type="Gene3D" id="3.30.565.10">
    <property type="entry name" value="Histidine kinase-like ATPase, C-terminal domain"/>
    <property type="match status" value="1"/>
</dbReference>
<evidence type="ECO:0000256" key="5">
    <source>
        <dbReference type="ARBA" id="ARBA00022519"/>
    </source>
</evidence>
<feature type="transmembrane region" description="Helical" evidence="16">
    <location>
        <begin position="405"/>
        <end position="425"/>
    </location>
</feature>
<dbReference type="EMBL" id="JBDPZN010000002">
    <property type="protein sequence ID" value="MEO3682215.1"/>
    <property type="molecule type" value="Genomic_DNA"/>
</dbReference>
<evidence type="ECO:0000313" key="20">
    <source>
        <dbReference type="EMBL" id="MEO3682215.1"/>
    </source>
</evidence>
<dbReference type="PROSITE" id="PS50109">
    <property type="entry name" value="HIS_KIN"/>
    <property type="match status" value="1"/>
</dbReference>
<dbReference type="GO" id="GO:0005524">
    <property type="term" value="F:ATP binding"/>
    <property type="evidence" value="ECO:0007669"/>
    <property type="project" value="UniProtKB-KW"/>
</dbReference>
<dbReference type="InterPro" id="IPR036097">
    <property type="entry name" value="HisK_dim/P_sf"/>
</dbReference>
<dbReference type="Gene3D" id="1.20.120.160">
    <property type="entry name" value="HPT domain"/>
    <property type="match status" value="1"/>
</dbReference>
<dbReference type="SUPFAM" id="SSF47226">
    <property type="entry name" value="Histidine-containing phosphotransfer domain, HPT domain"/>
    <property type="match status" value="1"/>
</dbReference>
<feature type="domain" description="Response regulatory" evidence="18">
    <location>
        <begin position="774"/>
        <end position="888"/>
    </location>
</feature>
<comment type="subcellular location">
    <subcellularLocation>
        <location evidence="2">Cell inner membrane</location>
        <topology evidence="2">Multi-pass membrane protein</topology>
    </subcellularLocation>
</comment>
<feature type="transmembrane region" description="Helical" evidence="16">
    <location>
        <begin position="47"/>
        <end position="64"/>
    </location>
</feature>
<feature type="domain" description="HPt" evidence="19">
    <location>
        <begin position="908"/>
        <end position="995"/>
    </location>
</feature>
<dbReference type="SUPFAM" id="SSF52172">
    <property type="entry name" value="CheY-like"/>
    <property type="match status" value="1"/>
</dbReference>
<dbReference type="Gene3D" id="3.30.450.20">
    <property type="entry name" value="PAS domain"/>
    <property type="match status" value="1"/>
</dbReference>
<dbReference type="Proteomes" id="UP001477278">
    <property type="component" value="Unassembled WGS sequence"/>
</dbReference>
<dbReference type="SMART" id="SM00448">
    <property type="entry name" value="REC"/>
    <property type="match status" value="1"/>
</dbReference>
<dbReference type="Pfam" id="PF01627">
    <property type="entry name" value="Hpt"/>
    <property type="match status" value="1"/>
</dbReference>
<dbReference type="PROSITE" id="PS50110">
    <property type="entry name" value="RESPONSE_REGULATORY"/>
    <property type="match status" value="1"/>
</dbReference>
<dbReference type="CDD" id="cd12914">
    <property type="entry name" value="PDC1_DGC_like"/>
    <property type="match status" value="1"/>
</dbReference>
<dbReference type="Gene3D" id="1.10.287.130">
    <property type="match status" value="1"/>
</dbReference>
<comment type="caution">
    <text evidence="20">The sequence shown here is derived from an EMBL/GenBank/DDBJ whole genome shotgun (WGS) entry which is preliminary data.</text>
</comment>
<dbReference type="InterPro" id="IPR005467">
    <property type="entry name" value="His_kinase_dom"/>
</dbReference>
<dbReference type="PRINTS" id="PR00344">
    <property type="entry name" value="BCTRLSENSOR"/>
</dbReference>
<name>A0ABV0FNM2_9GAMM</name>
<dbReference type="PANTHER" id="PTHR43047:SF72">
    <property type="entry name" value="OSMOSENSING HISTIDINE PROTEIN KINASE SLN1"/>
    <property type="match status" value="1"/>
</dbReference>
<evidence type="ECO:0000256" key="7">
    <source>
        <dbReference type="ARBA" id="ARBA00022679"/>
    </source>
</evidence>
<protein>
    <recommendedName>
        <fullName evidence="3">histidine kinase</fullName>
        <ecNumber evidence="3">2.7.13.3</ecNumber>
    </recommendedName>
</protein>
<evidence type="ECO:0000256" key="10">
    <source>
        <dbReference type="ARBA" id="ARBA00022840"/>
    </source>
</evidence>
<reference evidence="20 21" key="1">
    <citation type="submission" date="2024-05" db="EMBL/GenBank/DDBJ databases">
        <title>Genome sequencing of Marine Estuary Bacteria, Shewanella vesiculosa and S. baltica, and Pseudomonas syringae.</title>
        <authorList>
            <person name="Gurung A."/>
            <person name="Maclea K.S."/>
        </authorList>
    </citation>
    <scope>NUCLEOTIDE SEQUENCE [LARGE SCALE GENOMIC DNA]</scope>
    <source>
        <strain evidence="20 21">1A</strain>
    </source>
</reference>
<dbReference type="PANTHER" id="PTHR43047">
    <property type="entry name" value="TWO-COMPONENT HISTIDINE PROTEIN KINASE"/>
    <property type="match status" value="1"/>
</dbReference>
<gene>
    <name evidence="20" type="ORF">ABHN84_07885</name>
</gene>
<dbReference type="InterPro" id="IPR003661">
    <property type="entry name" value="HisK_dim/P_dom"/>
</dbReference>
<dbReference type="InterPro" id="IPR001789">
    <property type="entry name" value="Sig_transdc_resp-reg_receiver"/>
</dbReference>
<keyword evidence="21" id="KW-1185">Reference proteome</keyword>
<feature type="transmembrane region" description="Helical" evidence="16">
    <location>
        <begin position="97"/>
        <end position="122"/>
    </location>
</feature>
<feature type="domain" description="Histidine kinase" evidence="17">
    <location>
        <begin position="533"/>
        <end position="749"/>
    </location>
</feature>
<dbReference type="CDD" id="cd00082">
    <property type="entry name" value="HisKA"/>
    <property type="match status" value="1"/>
</dbReference>
<evidence type="ECO:0000259" key="17">
    <source>
        <dbReference type="PROSITE" id="PS50109"/>
    </source>
</evidence>
<evidence type="ECO:0000256" key="8">
    <source>
        <dbReference type="ARBA" id="ARBA00022692"/>
    </source>
</evidence>
<keyword evidence="13 16" id="KW-0472">Membrane</keyword>
<evidence type="ECO:0000256" key="12">
    <source>
        <dbReference type="ARBA" id="ARBA00023012"/>
    </source>
</evidence>
<keyword evidence="10 20" id="KW-0067">ATP-binding</keyword>
<evidence type="ECO:0000256" key="14">
    <source>
        <dbReference type="PROSITE-ProRule" id="PRU00110"/>
    </source>
</evidence>
<evidence type="ECO:0000256" key="3">
    <source>
        <dbReference type="ARBA" id="ARBA00012438"/>
    </source>
</evidence>
<feature type="modified residue" description="Phosphohistidine" evidence="14">
    <location>
        <position position="947"/>
    </location>
</feature>
<keyword evidence="6 15" id="KW-0597">Phosphoprotein</keyword>
<organism evidence="20 21">
    <name type="scientific">Shewanella vesiculosa</name>
    <dbReference type="NCBI Taxonomy" id="518738"/>
    <lineage>
        <taxon>Bacteria</taxon>
        <taxon>Pseudomonadati</taxon>
        <taxon>Pseudomonadota</taxon>
        <taxon>Gammaproteobacteria</taxon>
        <taxon>Alteromonadales</taxon>
        <taxon>Shewanellaceae</taxon>
        <taxon>Shewanella</taxon>
    </lineage>
</organism>
<comment type="catalytic activity">
    <reaction evidence="1">
        <text>ATP + protein L-histidine = ADP + protein N-phospho-L-histidine.</text>
        <dbReference type="EC" id="2.7.13.3"/>
    </reaction>
</comment>
<evidence type="ECO:0000256" key="9">
    <source>
        <dbReference type="ARBA" id="ARBA00022777"/>
    </source>
</evidence>
<dbReference type="CDD" id="cd16922">
    <property type="entry name" value="HATPase_EvgS-ArcB-TorS-like"/>
    <property type="match status" value="1"/>
</dbReference>
<dbReference type="Pfam" id="PF00512">
    <property type="entry name" value="HisKA"/>
    <property type="match status" value="1"/>
</dbReference>
<evidence type="ECO:0000256" key="2">
    <source>
        <dbReference type="ARBA" id="ARBA00004429"/>
    </source>
</evidence>
<keyword evidence="11 16" id="KW-1133">Transmembrane helix</keyword>
<dbReference type="InterPro" id="IPR036641">
    <property type="entry name" value="HPT_dom_sf"/>
</dbReference>
<dbReference type="InterPro" id="IPR011006">
    <property type="entry name" value="CheY-like_superfamily"/>
</dbReference>
<dbReference type="SUPFAM" id="SSF47384">
    <property type="entry name" value="Homodimeric domain of signal transducing histidine kinase"/>
    <property type="match status" value="1"/>
</dbReference>
<keyword evidence="4" id="KW-1003">Cell membrane</keyword>
<accession>A0ABV0FNM2</accession>
<dbReference type="InterPro" id="IPR036890">
    <property type="entry name" value="HATPase_C_sf"/>
</dbReference>
<feature type="transmembrane region" description="Helical" evidence="16">
    <location>
        <begin position="71"/>
        <end position="91"/>
    </location>
</feature>
<evidence type="ECO:0000259" key="19">
    <source>
        <dbReference type="PROSITE" id="PS50894"/>
    </source>
</evidence>
<dbReference type="PROSITE" id="PS50894">
    <property type="entry name" value="HPT"/>
    <property type="match status" value="1"/>
</dbReference>
<dbReference type="InterPro" id="IPR003594">
    <property type="entry name" value="HATPase_dom"/>
</dbReference>
<feature type="transmembrane region" description="Helical" evidence="16">
    <location>
        <begin position="12"/>
        <end position="41"/>
    </location>
</feature>
<evidence type="ECO:0000256" key="4">
    <source>
        <dbReference type="ARBA" id="ARBA00022475"/>
    </source>
</evidence>
<dbReference type="Pfam" id="PF00072">
    <property type="entry name" value="Response_reg"/>
    <property type="match status" value="1"/>
</dbReference>